<dbReference type="OrthoDB" id="28127at2759"/>
<organism evidence="13">
    <name type="scientific">Schizophyllum commune (strain H4-8 / FGSC 9210)</name>
    <name type="common">Split gill fungus</name>
    <dbReference type="NCBI Taxonomy" id="578458"/>
    <lineage>
        <taxon>Eukaryota</taxon>
        <taxon>Fungi</taxon>
        <taxon>Dikarya</taxon>
        <taxon>Basidiomycota</taxon>
        <taxon>Agaricomycotina</taxon>
        <taxon>Agaricomycetes</taxon>
        <taxon>Agaricomycetidae</taxon>
        <taxon>Agaricales</taxon>
        <taxon>Schizophyllaceae</taxon>
        <taxon>Schizophyllum</taxon>
    </lineage>
</organism>
<dbReference type="InterPro" id="IPR013083">
    <property type="entry name" value="Znf_RING/FYVE/PHD"/>
</dbReference>
<evidence type="ECO:0000256" key="1">
    <source>
        <dbReference type="ARBA" id="ARBA00004718"/>
    </source>
</evidence>
<evidence type="ECO:0000313" key="13">
    <source>
        <dbReference type="Proteomes" id="UP000007431"/>
    </source>
</evidence>
<evidence type="ECO:0000256" key="4">
    <source>
        <dbReference type="ARBA" id="ARBA00022723"/>
    </source>
</evidence>
<protein>
    <recommendedName>
        <fullName evidence="14">SP-RING-type domain-containing protein</fullName>
    </recommendedName>
</protein>
<dbReference type="eggNOG" id="KOG2169">
    <property type="taxonomic scope" value="Eukaryota"/>
</dbReference>
<evidence type="ECO:0000256" key="3">
    <source>
        <dbReference type="ARBA" id="ARBA00022679"/>
    </source>
</evidence>
<dbReference type="Gene3D" id="2.60.120.780">
    <property type="entry name" value="PINIT domain"/>
    <property type="match status" value="1"/>
</dbReference>
<feature type="compositionally biased region" description="Low complexity" evidence="9">
    <location>
        <begin position="584"/>
        <end position="599"/>
    </location>
</feature>
<gene>
    <name evidence="12" type="ORF">SCHCODRAFT_72942</name>
</gene>
<keyword evidence="4" id="KW-0479">Metal-binding</keyword>
<comment type="similarity">
    <text evidence="2">Belongs to the PIAS family.</text>
</comment>
<dbReference type="OMA" id="PTEQIWK"/>
<dbReference type="Pfam" id="PF02891">
    <property type="entry name" value="zf-MIZ"/>
    <property type="match status" value="1"/>
</dbReference>
<feature type="compositionally biased region" description="Polar residues" evidence="9">
    <location>
        <begin position="459"/>
        <end position="477"/>
    </location>
</feature>
<dbReference type="GeneID" id="9589855"/>
<dbReference type="VEuPathDB" id="FungiDB:SCHCODRAFT_01166658"/>
<dbReference type="PROSITE" id="PS51044">
    <property type="entry name" value="ZF_SP_RING"/>
    <property type="match status" value="1"/>
</dbReference>
<dbReference type="HOGENOM" id="CLU_020537_0_0_1"/>
<dbReference type="GO" id="GO:0016925">
    <property type="term" value="P:protein sumoylation"/>
    <property type="evidence" value="ECO:0007669"/>
    <property type="project" value="UniProtKB-UniPathway"/>
</dbReference>
<reference evidence="12 13" key="1">
    <citation type="journal article" date="2010" name="Nat. Biotechnol.">
        <title>Genome sequence of the model mushroom Schizophyllum commune.</title>
        <authorList>
            <person name="Ohm R.A."/>
            <person name="de Jong J.F."/>
            <person name="Lugones L.G."/>
            <person name="Aerts A."/>
            <person name="Kothe E."/>
            <person name="Stajich J.E."/>
            <person name="de Vries R.P."/>
            <person name="Record E."/>
            <person name="Levasseur A."/>
            <person name="Baker S.E."/>
            <person name="Bartholomew K.A."/>
            <person name="Coutinho P.M."/>
            <person name="Erdmann S."/>
            <person name="Fowler T.J."/>
            <person name="Gathman A.C."/>
            <person name="Lombard V."/>
            <person name="Henrissat B."/>
            <person name="Knabe N."/>
            <person name="Kuees U."/>
            <person name="Lilly W.W."/>
            <person name="Lindquist E."/>
            <person name="Lucas S."/>
            <person name="Magnuson J.K."/>
            <person name="Piumi F."/>
            <person name="Raudaskoski M."/>
            <person name="Salamov A."/>
            <person name="Schmutz J."/>
            <person name="Schwarze F.W.M.R."/>
            <person name="vanKuyk P.A."/>
            <person name="Horton J.S."/>
            <person name="Grigoriev I.V."/>
            <person name="Woesten H.A.B."/>
        </authorList>
    </citation>
    <scope>NUCLEOTIDE SEQUENCE [LARGE SCALE GENOMIC DNA]</scope>
    <source>
        <strain evidence="13">H4-8 / FGSC 9210</strain>
    </source>
</reference>
<evidence type="ECO:0000256" key="8">
    <source>
        <dbReference type="PROSITE-ProRule" id="PRU00452"/>
    </source>
</evidence>
<keyword evidence="7" id="KW-0862">Zinc</keyword>
<keyword evidence="6" id="KW-0833">Ubl conjugation pathway</keyword>
<keyword evidence="3" id="KW-0808">Transferase</keyword>
<dbReference type="RefSeq" id="XP_003037181.1">
    <property type="nucleotide sequence ID" value="XM_003037135.1"/>
</dbReference>
<evidence type="ECO:0000256" key="9">
    <source>
        <dbReference type="SAM" id="MobiDB-lite"/>
    </source>
</evidence>
<dbReference type="InterPro" id="IPR004181">
    <property type="entry name" value="Znf_MIZ"/>
</dbReference>
<feature type="compositionally biased region" description="Basic and acidic residues" evidence="9">
    <location>
        <begin position="391"/>
        <end position="402"/>
    </location>
</feature>
<dbReference type="GO" id="GO:0061665">
    <property type="term" value="F:SUMO ligase activity"/>
    <property type="evidence" value="ECO:0007669"/>
    <property type="project" value="TreeGrafter"/>
</dbReference>
<dbReference type="Gene3D" id="3.30.40.10">
    <property type="entry name" value="Zinc/RING finger domain, C3HC4 (zinc finger)"/>
    <property type="match status" value="1"/>
</dbReference>
<feature type="domain" description="SP-RING-type" evidence="10">
    <location>
        <begin position="294"/>
        <end position="379"/>
    </location>
</feature>
<keyword evidence="13" id="KW-1185">Reference proteome</keyword>
<dbReference type="UniPathway" id="UPA00886"/>
<dbReference type="Proteomes" id="UP000007431">
    <property type="component" value="Unassembled WGS sequence"/>
</dbReference>
<dbReference type="AlphaFoldDB" id="D8PNT7"/>
<dbReference type="InParanoid" id="D8PNT7"/>
<dbReference type="PANTHER" id="PTHR10782:SF4">
    <property type="entry name" value="TONALLI, ISOFORM E"/>
    <property type="match status" value="1"/>
</dbReference>
<proteinExistence type="inferred from homology"/>
<feature type="compositionally biased region" description="Polar residues" evidence="9">
    <location>
        <begin position="554"/>
        <end position="578"/>
    </location>
</feature>
<dbReference type="FunCoup" id="D8PNT7">
    <property type="interactions" value="241"/>
</dbReference>
<keyword evidence="5 8" id="KW-0863">Zinc-finger</keyword>
<dbReference type="STRING" id="578458.D8PNT7"/>
<evidence type="ECO:0000259" key="10">
    <source>
        <dbReference type="PROSITE" id="PS51044"/>
    </source>
</evidence>
<sequence length="605" mass="65519">MTDQWTRAKGVINQVRSHGQCVASPLFQSTPLICTISSYAPRTVPSYTAQSSAGASSSYGSYHKAAPPTVPSSVPPYNPYAPPRRPTTIPSSLASPTKPKGIRFKESPFFQVLEVLSTIAECPESASATDRRQQTLSFAVPSDMSAKVKAPGCGFVRADRHSRHQLRLFCTSSLFYSNAPGFRSNPPPCLIEFPPTCEVRVNGVQITANLKGLKKKPGTAPPPDITKHVKLNGHQNRVEMVYVNSQQPTAPRKFYMVVMLVEATTVNTLVDNLKKTGYRSSATIQQQMKAQMSDDDDIVAGASKMSLKCPLSFMRVGTPSRSTRCVHPQCFDAFMWFSVMEQTTTWLCPVCERQLDPKELIIDGYFDDILKATPDSVEDVIVEADGEWHTTDNKYGSEEWKATHPVATTSKPPPPKPTFSPSKLTSGANDKGKNKVEVFVLDSDDEEDEGRVKRELSPPLTQSSQSVEPRRPQSNVIDLTLDSDEEDDGPPLAASHPATKRKADDAGLRGSSPSEVIWKRSRTELGGGGVLRSASSNNINGGGDYPPPIRPAATYTSSRAPPNGTTNGAGSYGTSASYPANGLSSPSYPSYGGSSYQRGSGSGRW</sequence>
<dbReference type="PANTHER" id="PTHR10782">
    <property type="entry name" value="ZINC FINGER MIZ DOMAIN-CONTAINING PROTEIN"/>
    <property type="match status" value="1"/>
</dbReference>
<evidence type="ECO:0008006" key="14">
    <source>
        <dbReference type="Google" id="ProtNLM"/>
    </source>
</evidence>
<dbReference type="GO" id="GO:0000785">
    <property type="term" value="C:chromatin"/>
    <property type="evidence" value="ECO:0007669"/>
    <property type="project" value="TreeGrafter"/>
</dbReference>
<dbReference type="PROSITE" id="PS51466">
    <property type="entry name" value="PINIT"/>
    <property type="match status" value="1"/>
</dbReference>
<dbReference type="GO" id="GO:0008270">
    <property type="term" value="F:zinc ion binding"/>
    <property type="evidence" value="ECO:0007669"/>
    <property type="project" value="UniProtKB-KW"/>
</dbReference>
<dbReference type="EMBL" id="GL377302">
    <property type="protein sequence ID" value="EFJ02279.1"/>
    <property type="molecule type" value="Genomic_DNA"/>
</dbReference>
<dbReference type="KEGG" id="scm:SCHCO_01166658"/>
<comment type="pathway">
    <text evidence="1">Protein modification; protein sumoylation.</text>
</comment>
<evidence type="ECO:0000256" key="7">
    <source>
        <dbReference type="ARBA" id="ARBA00022833"/>
    </source>
</evidence>
<accession>D8PNT7</accession>
<dbReference type="InterPro" id="IPR038654">
    <property type="entry name" value="PINIT_sf"/>
</dbReference>
<evidence type="ECO:0000256" key="6">
    <source>
        <dbReference type="ARBA" id="ARBA00022786"/>
    </source>
</evidence>
<dbReference type="Pfam" id="PF14324">
    <property type="entry name" value="PINIT"/>
    <property type="match status" value="1"/>
</dbReference>
<dbReference type="InterPro" id="IPR023321">
    <property type="entry name" value="PINIT"/>
</dbReference>
<name>D8PNT7_SCHCM</name>
<evidence type="ECO:0000313" key="12">
    <source>
        <dbReference type="EMBL" id="EFJ02279.1"/>
    </source>
</evidence>
<feature type="region of interest" description="Disordered" evidence="9">
    <location>
        <begin position="391"/>
        <end position="605"/>
    </location>
</feature>
<feature type="domain" description="PINIT" evidence="11">
    <location>
        <begin position="89"/>
        <end position="264"/>
    </location>
</feature>
<evidence type="ECO:0000259" key="11">
    <source>
        <dbReference type="PROSITE" id="PS51466"/>
    </source>
</evidence>
<evidence type="ECO:0000256" key="5">
    <source>
        <dbReference type="ARBA" id="ARBA00022771"/>
    </source>
</evidence>
<evidence type="ECO:0000256" key="2">
    <source>
        <dbReference type="ARBA" id="ARBA00005383"/>
    </source>
</evidence>